<dbReference type="PANTHER" id="PTHR31500">
    <property type="entry name" value="AT-HOOK MOTIF NUCLEAR-LOCALIZED PROTEIN 9"/>
    <property type="match status" value="1"/>
</dbReference>
<dbReference type="PROSITE" id="PS51742">
    <property type="entry name" value="PPC"/>
    <property type="match status" value="1"/>
</dbReference>
<dbReference type="SUPFAM" id="SSF117856">
    <property type="entry name" value="AF0104/ALDC/Ptd012-like"/>
    <property type="match status" value="1"/>
</dbReference>
<dbReference type="Gene3D" id="3.30.1330.80">
    <property type="entry name" value="Hypothetical protein, similar to alpha- acetolactate decarboxylase, domain 2"/>
    <property type="match status" value="1"/>
</dbReference>
<accession>A0ABS8RM65</accession>
<evidence type="ECO:0000313" key="7">
    <source>
        <dbReference type="EMBL" id="MCD7447887.1"/>
    </source>
</evidence>
<gene>
    <name evidence="7" type="primary">OSAHL2_3</name>
    <name evidence="7" type="ORF">HAX54_035818</name>
</gene>
<evidence type="ECO:0000256" key="3">
    <source>
        <dbReference type="ARBA" id="ARBA00023163"/>
    </source>
</evidence>
<comment type="subcellular location">
    <subcellularLocation>
        <location evidence="4">Nucleus</location>
    </subcellularLocation>
</comment>
<dbReference type="Proteomes" id="UP000823775">
    <property type="component" value="Unassembled WGS sequence"/>
</dbReference>
<keyword evidence="8" id="KW-1185">Reference proteome</keyword>
<keyword evidence="2 4" id="KW-0238">DNA-binding</keyword>
<reference evidence="7 8" key="1">
    <citation type="journal article" date="2021" name="BMC Genomics">
        <title>Datura genome reveals duplications of psychoactive alkaloid biosynthetic genes and high mutation rate following tissue culture.</title>
        <authorList>
            <person name="Rajewski A."/>
            <person name="Carter-House D."/>
            <person name="Stajich J."/>
            <person name="Litt A."/>
        </authorList>
    </citation>
    <scope>NUCLEOTIDE SEQUENCE [LARGE SCALE GENOMIC DNA]</scope>
    <source>
        <strain evidence="7">AR-01</strain>
    </source>
</reference>
<organism evidence="7 8">
    <name type="scientific">Datura stramonium</name>
    <name type="common">Jimsonweed</name>
    <name type="synonym">Common thornapple</name>
    <dbReference type="NCBI Taxonomy" id="4076"/>
    <lineage>
        <taxon>Eukaryota</taxon>
        <taxon>Viridiplantae</taxon>
        <taxon>Streptophyta</taxon>
        <taxon>Embryophyta</taxon>
        <taxon>Tracheophyta</taxon>
        <taxon>Spermatophyta</taxon>
        <taxon>Magnoliopsida</taxon>
        <taxon>eudicotyledons</taxon>
        <taxon>Gunneridae</taxon>
        <taxon>Pentapetalae</taxon>
        <taxon>asterids</taxon>
        <taxon>lamiids</taxon>
        <taxon>Solanales</taxon>
        <taxon>Solanaceae</taxon>
        <taxon>Solanoideae</taxon>
        <taxon>Datureae</taxon>
        <taxon>Datura</taxon>
    </lineage>
</organism>
<name>A0ABS8RM65_DATST</name>
<feature type="domain" description="PPC" evidence="6">
    <location>
        <begin position="1"/>
        <end position="102"/>
    </location>
</feature>
<dbReference type="PANTHER" id="PTHR31500:SF57">
    <property type="entry name" value="AT-HOOK MOTIF NUCLEAR-LOCALIZED PROTEIN 10"/>
    <property type="match status" value="1"/>
</dbReference>
<comment type="domain">
    <text evidence="4">The PPC domain mediates interactions between AHL proteins.</text>
</comment>
<sequence length="114" mass="11656">MGTLSEATLQASVPGEKKTYKGQFDIFSLCGSFVPSENNGQQTGGLTLVLFAPDGQIFGGCVAGVLIAKSPVQVTVCSYVTDGREEPAKSSDDSEASPTSSNASFGGMTGANRP</sequence>
<proteinExistence type="predicted"/>
<protein>
    <recommendedName>
        <fullName evidence="4">AT-hook motif nuclear-localized protein</fullName>
    </recommendedName>
</protein>
<evidence type="ECO:0000256" key="4">
    <source>
        <dbReference type="RuleBase" id="RU367031"/>
    </source>
</evidence>
<dbReference type="CDD" id="cd11378">
    <property type="entry name" value="DUF296"/>
    <property type="match status" value="1"/>
</dbReference>
<keyword evidence="1 4" id="KW-0805">Transcription regulation</keyword>
<comment type="function">
    <text evidence="4">Transcription factor that specifically binds AT-rich DNA sequences related to the nuclear matrix attachment regions (MARs).</text>
</comment>
<keyword evidence="4" id="KW-0539">Nucleus</keyword>
<dbReference type="InterPro" id="IPR039605">
    <property type="entry name" value="AHL"/>
</dbReference>
<dbReference type="InterPro" id="IPR005175">
    <property type="entry name" value="PPC_dom"/>
</dbReference>
<evidence type="ECO:0000313" key="8">
    <source>
        <dbReference type="Proteomes" id="UP000823775"/>
    </source>
</evidence>
<comment type="caution">
    <text evidence="7">The sequence shown here is derived from an EMBL/GenBank/DDBJ whole genome shotgun (WGS) entry which is preliminary data.</text>
</comment>
<dbReference type="EMBL" id="JACEIK010000047">
    <property type="protein sequence ID" value="MCD7447887.1"/>
    <property type="molecule type" value="Genomic_DNA"/>
</dbReference>
<keyword evidence="3 4" id="KW-0804">Transcription</keyword>
<evidence type="ECO:0000256" key="1">
    <source>
        <dbReference type="ARBA" id="ARBA00023015"/>
    </source>
</evidence>
<evidence type="ECO:0000256" key="5">
    <source>
        <dbReference type="SAM" id="MobiDB-lite"/>
    </source>
</evidence>
<feature type="region of interest" description="Disordered" evidence="5">
    <location>
        <begin position="84"/>
        <end position="114"/>
    </location>
</feature>
<dbReference type="Pfam" id="PF03479">
    <property type="entry name" value="PCC"/>
    <property type="match status" value="1"/>
</dbReference>
<evidence type="ECO:0000259" key="6">
    <source>
        <dbReference type="PROSITE" id="PS51742"/>
    </source>
</evidence>
<evidence type="ECO:0000256" key="2">
    <source>
        <dbReference type="ARBA" id="ARBA00023125"/>
    </source>
</evidence>